<organism evidence="2 3">
    <name type="scientific">Coemansia reversa (strain ATCC 12441 / NRRL 1564)</name>
    <dbReference type="NCBI Taxonomy" id="763665"/>
    <lineage>
        <taxon>Eukaryota</taxon>
        <taxon>Fungi</taxon>
        <taxon>Fungi incertae sedis</taxon>
        <taxon>Zoopagomycota</taxon>
        <taxon>Kickxellomycotina</taxon>
        <taxon>Kickxellomycetes</taxon>
        <taxon>Kickxellales</taxon>
        <taxon>Kickxellaceae</taxon>
        <taxon>Coemansia</taxon>
    </lineage>
</organism>
<sequence length="240" mass="26998">MAGNSPYGREGVVPRGWVSPNAAEVGGSTQPLRTHAESHEAQIPLYLEQKREAALDRYQVHYRCNYDNETTESSGSNRKRPVTAADMHKNHNNFDRNVAHSGAIVTYCDGVHEKQLTRHVLEMDEHLKKFLQVMEQCDKVAMQHAQEANEHDLYAKKCSQHLEKQIVILESALKTVTVHQKLSPSGFAGKLANTHGMPERKRDGGSTAWAPDNLSDALELNHMGFEQFTMPVQVMQPVYL</sequence>
<proteinExistence type="predicted"/>
<evidence type="ECO:0000313" key="3">
    <source>
        <dbReference type="Proteomes" id="UP000242474"/>
    </source>
</evidence>
<evidence type="ECO:0000313" key="2">
    <source>
        <dbReference type="EMBL" id="PIA17389.1"/>
    </source>
</evidence>
<dbReference type="EMBL" id="KZ303495">
    <property type="protein sequence ID" value="PIA17389.1"/>
    <property type="molecule type" value="Genomic_DNA"/>
</dbReference>
<accession>A0A2G5BEE5</accession>
<reference evidence="2 3" key="1">
    <citation type="journal article" date="2015" name="Genome Biol. Evol.">
        <title>Phylogenomic analyses indicate that early fungi evolved digesting cell walls of algal ancestors of land plants.</title>
        <authorList>
            <person name="Chang Y."/>
            <person name="Wang S."/>
            <person name="Sekimoto S."/>
            <person name="Aerts A.L."/>
            <person name="Choi C."/>
            <person name="Clum A."/>
            <person name="LaButti K.M."/>
            <person name="Lindquist E.A."/>
            <person name="Yee Ngan C."/>
            <person name="Ohm R.A."/>
            <person name="Salamov A.A."/>
            <person name="Grigoriev I.V."/>
            <person name="Spatafora J.W."/>
            <person name="Berbee M.L."/>
        </authorList>
    </citation>
    <scope>NUCLEOTIDE SEQUENCE [LARGE SCALE GENOMIC DNA]</scope>
    <source>
        <strain evidence="2 3">NRRL 1564</strain>
    </source>
</reference>
<dbReference type="AlphaFoldDB" id="A0A2G5BEE5"/>
<feature type="region of interest" description="Disordered" evidence="1">
    <location>
        <begin position="1"/>
        <end position="33"/>
    </location>
</feature>
<keyword evidence="3" id="KW-1185">Reference proteome</keyword>
<name>A0A2G5BEE5_COERN</name>
<feature type="region of interest" description="Disordered" evidence="1">
    <location>
        <begin position="187"/>
        <end position="207"/>
    </location>
</feature>
<evidence type="ECO:0000256" key="1">
    <source>
        <dbReference type="SAM" id="MobiDB-lite"/>
    </source>
</evidence>
<gene>
    <name evidence="2" type="ORF">COEREDRAFT_7733</name>
</gene>
<dbReference type="Proteomes" id="UP000242474">
    <property type="component" value="Unassembled WGS sequence"/>
</dbReference>
<protein>
    <submittedName>
        <fullName evidence="2">Uncharacterized protein</fullName>
    </submittedName>
</protein>